<feature type="transmembrane region" description="Helical" evidence="6">
    <location>
        <begin position="169"/>
        <end position="187"/>
    </location>
</feature>
<proteinExistence type="predicted"/>
<reference evidence="8 9" key="1">
    <citation type="submission" date="2018-01" db="EMBL/GenBank/DDBJ databases">
        <authorList>
            <person name="Fu G.-Y."/>
        </authorList>
    </citation>
    <scope>NUCLEOTIDE SEQUENCE [LARGE SCALE GENOMIC DNA]</scope>
    <source>
        <strain evidence="8 9">SY39</strain>
    </source>
</reference>
<feature type="transmembrane region" description="Helical" evidence="6">
    <location>
        <begin position="7"/>
        <end position="27"/>
    </location>
</feature>
<dbReference type="RefSeq" id="WP_102246893.1">
    <property type="nucleotide sequence ID" value="NZ_CP025682.1"/>
</dbReference>
<dbReference type="AlphaFoldDB" id="A0A2I6S6D7"/>
<dbReference type="InterPro" id="IPR036259">
    <property type="entry name" value="MFS_trans_sf"/>
</dbReference>
<organism evidence="8 9">
    <name type="scientific">Pseudazoarcus pumilus</name>
    <dbReference type="NCBI Taxonomy" id="2067960"/>
    <lineage>
        <taxon>Bacteria</taxon>
        <taxon>Pseudomonadati</taxon>
        <taxon>Pseudomonadota</taxon>
        <taxon>Betaproteobacteria</taxon>
        <taxon>Rhodocyclales</taxon>
        <taxon>Zoogloeaceae</taxon>
        <taxon>Pseudazoarcus</taxon>
    </lineage>
</organism>
<dbReference type="SUPFAM" id="SSF103473">
    <property type="entry name" value="MFS general substrate transporter"/>
    <property type="match status" value="1"/>
</dbReference>
<dbReference type="PANTHER" id="PTHR43124:SF3">
    <property type="entry name" value="CHLORAMPHENICOL EFFLUX PUMP RV0191"/>
    <property type="match status" value="1"/>
</dbReference>
<dbReference type="KEGG" id="atw:C0099_07700"/>
<evidence type="ECO:0000256" key="6">
    <source>
        <dbReference type="SAM" id="Phobius"/>
    </source>
</evidence>
<accession>A0A2I6S6D7</accession>
<feature type="transmembrane region" description="Helical" evidence="6">
    <location>
        <begin position="47"/>
        <end position="67"/>
    </location>
</feature>
<dbReference type="InterPro" id="IPR011701">
    <property type="entry name" value="MFS"/>
</dbReference>
<keyword evidence="3 6" id="KW-0812">Transmembrane</keyword>
<keyword evidence="2" id="KW-1003">Cell membrane</keyword>
<evidence type="ECO:0000313" key="9">
    <source>
        <dbReference type="Proteomes" id="UP000242205"/>
    </source>
</evidence>
<dbReference type="PROSITE" id="PS50850">
    <property type="entry name" value="MFS"/>
    <property type="match status" value="1"/>
</dbReference>
<dbReference type="PANTHER" id="PTHR43124">
    <property type="entry name" value="PURINE EFFLUX PUMP PBUE"/>
    <property type="match status" value="1"/>
</dbReference>
<dbReference type="Pfam" id="PF07690">
    <property type="entry name" value="MFS_1"/>
    <property type="match status" value="1"/>
</dbReference>
<feature type="transmembrane region" description="Helical" evidence="6">
    <location>
        <begin position="109"/>
        <end position="129"/>
    </location>
</feature>
<feature type="transmembrane region" description="Helical" evidence="6">
    <location>
        <begin position="215"/>
        <end position="232"/>
    </location>
</feature>
<evidence type="ECO:0000256" key="1">
    <source>
        <dbReference type="ARBA" id="ARBA00004651"/>
    </source>
</evidence>
<dbReference type="EMBL" id="CP025682">
    <property type="protein sequence ID" value="AUN94826.1"/>
    <property type="molecule type" value="Genomic_DNA"/>
</dbReference>
<dbReference type="InterPro" id="IPR050189">
    <property type="entry name" value="MFS_Efflux_Transporters"/>
</dbReference>
<feature type="domain" description="Major facilitator superfamily (MFS) profile" evidence="7">
    <location>
        <begin position="13"/>
        <end position="377"/>
    </location>
</feature>
<dbReference type="GO" id="GO:0005886">
    <property type="term" value="C:plasma membrane"/>
    <property type="evidence" value="ECO:0007669"/>
    <property type="project" value="UniProtKB-SubCell"/>
</dbReference>
<evidence type="ECO:0000256" key="4">
    <source>
        <dbReference type="ARBA" id="ARBA00022989"/>
    </source>
</evidence>
<feature type="transmembrane region" description="Helical" evidence="6">
    <location>
        <begin position="79"/>
        <end position="97"/>
    </location>
</feature>
<comment type="subcellular location">
    <subcellularLocation>
        <location evidence="1">Cell membrane</location>
        <topology evidence="1">Multi-pass membrane protein</topology>
    </subcellularLocation>
</comment>
<dbReference type="Gene3D" id="1.20.1250.20">
    <property type="entry name" value="MFS general substrate transporter like domains"/>
    <property type="match status" value="1"/>
</dbReference>
<feature type="transmembrane region" description="Helical" evidence="6">
    <location>
        <begin position="141"/>
        <end position="163"/>
    </location>
</feature>
<keyword evidence="4 6" id="KW-1133">Transmembrane helix</keyword>
<gene>
    <name evidence="8" type="ORF">C0099_07700</name>
</gene>
<dbReference type="GO" id="GO:0022857">
    <property type="term" value="F:transmembrane transporter activity"/>
    <property type="evidence" value="ECO:0007669"/>
    <property type="project" value="InterPro"/>
</dbReference>
<evidence type="ECO:0000259" key="7">
    <source>
        <dbReference type="PROSITE" id="PS50850"/>
    </source>
</evidence>
<dbReference type="InterPro" id="IPR020846">
    <property type="entry name" value="MFS_dom"/>
</dbReference>
<dbReference type="OrthoDB" id="5291895at2"/>
<evidence type="ECO:0000256" key="3">
    <source>
        <dbReference type="ARBA" id="ARBA00022692"/>
    </source>
</evidence>
<keyword evidence="5 6" id="KW-0472">Membrane</keyword>
<keyword evidence="9" id="KW-1185">Reference proteome</keyword>
<protein>
    <submittedName>
        <fullName evidence="8">MFS transporter</fullName>
    </submittedName>
</protein>
<name>A0A2I6S6D7_9RHOO</name>
<feature type="transmembrane region" description="Helical" evidence="6">
    <location>
        <begin position="346"/>
        <end position="367"/>
    </location>
</feature>
<sequence>MSPRPHPGAWTCIFLPFALGYYLSYLLRTVNAVISPDLTRELSLSAADLGLLTSAYFLTFGLAQIPLGIALDRFGPKRINVVLLLIAAFGAVVFALGDSRSELTLARGLIGLGVSACLMSGLKAFSLWFPPERQSSMTGFIMASGALGALTAATPVEAVLPLIGWRGVFWAIAAVSLAAAAYVAVVVPEAPRHDGGTTLRQAMGGLRGIFTSPDFLRFAGTALFFTGGFMALQSLWAVPWLMEMDGLSRSGAAGYLVVLNLGMFTGQLAIGFFGTRLVRRGVRPVNLMQAGYCMVLLVELAIVLGGGPSILLWFAIGLLAAVNAQAYVAAASCFPREAFGRVSTAINLMAFGVLIAIQCVAIVPLFLGARRQGAHTN</sequence>
<evidence type="ECO:0000313" key="8">
    <source>
        <dbReference type="EMBL" id="AUN94826.1"/>
    </source>
</evidence>
<dbReference type="Proteomes" id="UP000242205">
    <property type="component" value="Chromosome"/>
</dbReference>
<evidence type="ECO:0000256" key="2">
    <source>
        <dbReference type="ARBA" id="ARBA00022475"/>
    </source>
</evidence>
<feature type="transmembrane region" description="Helical" evidence="6">
    <location>
        <begin position="252"/>
        <end position="273"/>
    </location>
</feature>
<evidence type="ECO:0000256" key="5">
    <source>
        <dbReference type="ARBA" id="ARBA00023136"/>
    </source>
</evidence>